<dbReference type="InterPro" id="IPR000835">
    <property type="entry name" value="HTH_MarR-typ"/>
</dbReference>
<dbReference type="GO" id="GO:0006950">
    <property type="term" value="P:response to stress"/>
    <property type="evidence" value="ECO:0007669"/>
    <property type="project" value="TreeGrafter"/>
</dbReference>
<dbReference type="PROSITE" id="PS50995">
    <property type="entry name" value="HTH_MARR_2"/>
    <property type="match status" value="1"/>
</dbReference>
<dbReference type="Gene3D" id="1.10.10.10">
    <property type="entry name" value="Winged helix-like DNA-binding domain superfamily/Winged helix DNA-binding domain"/>
    <property type="match status" value="1"/>
</dbReference>
<reference evidence="2 3" key="1">
    <citation type="submission" date="2018-05" db="EMBL/GenBank/DDBJ databases">
        <title>Pararhodobacter marina sp. nov., isolated from deep-sea water of the Indian Ocean.</title>
        <authorList>
            <person name="Lai Q.Sr."/>
            <person name="Liu X."/>
            <person name="Shao Z."/>
        </authorList>
    </citation>
    <scope>NUCLEOTIDE SEQUENCE [LARGE SCALE GENOMIC DNA]</scope>
    <source>
        <strain evidence="2 3">CIC4N-9</strain>
    </source>
</reference>
<dbReference type="InterPro" id="IPR036388">
    <property type="entry name" value="WH-like_DNA-bd_sf"/>
</dbReference>
<evidence type="ECO:0000313" key="2">
    <source>
        <dbReference type="EMBL" id="PWE31630.1"/>
    </source>
</evidence>
<dbReference type="OrthoDB" id="7349109at2"/>
<proteinExistence type="predicted"/>
<dbReference type="SUPFAM" id="SSF46785">
    <property type="entry name" value="Winged helix' DNA-binding domain"/>
    <property type="match status" value="1"/>
</dbReference>
<dbReference type="AlphaFoldDB" id="A0A2U2CIB9"/>
<feature type="domain" description="HTH marR-type" evidence="1">
    <location>
        <begin position="2"/>
        <end position="133"/>
    </location>
</feature>
<dbReference type="InterPro" id="IPR039422">
    <property type="entry name" value="MarR/SlyA-like"/>
</dbReference>
<protein>
    <submittedName>
        <fullName evidence="2">Transcriptional regulator</fullName>
    </submittedName>
</protein>
<dbReference type="SMART" id="SM00347">
    <property type="entry name" value="HTH_MARR"/>
    <property type="match status" value="1"/>
</dbReference>
<gene>
    <name evidence="2" type="ORF">C4N9_01040</name>
</gene>
<dbReference type="InterPro" id="IPR036390">
    <property type="entry name" value="WH_DNA-bd_sf"/>
</dbReference>
<comment type="caution">
    <text evidence="2">The sequence shown here is derived from an EMBL/GenBank/DDBJ whole genome shotgun (WGS) entry which is preliminary data.</text>
</comment>
<dbReference type="GO" id="GO:0003700">
    <property type="term" value="F:DNA-binding transcription factor activity"/>
    <property type="evidence" value="ECO:0007669"/>
    <property type="project" value="InterPro"/>
</dbReference>
<dbReference type="Proteomes" id="UP000244940">
    <property type="component" value="Unassembled WGS sequence"/>
</dbReference>
<dbReference type="PANTHER" id="PTHR33164">
    <property type="entry name" value="TRANSCRIPTIONAL REGULATOR, MARR FAMILY"/>
    <property type="match status" value="1"/>
</dbReference>
<dbReference type="Pfam" id="PF12802">
    <property type="entry name" value="MarR_2"/>
    <property type="match status" value="1"/>
</dbReference>
<name>A0A2U2CIB9_9RHOB</name>
<dbReference type="EMBL" id="QEYD01000001">
    <property type="protein sequence ID" value="PWE31630.1"/>
    <property type="molecule type" value="Genomic_DNA"/>
</dbReference>
<sequence>MPGHLIRRLNQIAVSIFQDRMQGLGLDLTPVQFAALDALSDNPGIDQATLAGMIAHDRVTIGGVVDRLQTKGLVTRSVNEKDRRSRRLVLTEAGEAMLARIVPVVSDLQDEILCGLSDDERAAFIALASKAAEAGNDRSRAPLKIRA</sequence>
<keyword evidence="3" id="KW-1185">Reference proteome</keyword>
<dbReference type="PRINTS" id="PR00598">
    <property type="entry name" value="HTHMARR"/>
</dbReference>
<organism evidence="2 3">
    <name type="scientific">Pararhodobacter marinus</name>
    <dbReference type="NCBI Taxonomy" id="2184063"/>
    <lineage>
        <taxon>Bacteria</taxon>
        <taxon>Pseudomonadati</taxon>
        <taxon>Pseudomonadota</taxon>
        <taxon>Alphaproteobacteria</taxon>
        <taxon>Rhodobacterales</taxon>
        <taxon>Paracoccaceae</taxon>
        <taxon>Pararhodobacter</taxon>
    </lineage>
</organism>
<evidence type="ECO:0000313" key="3">
    <source>
        <dbReference type="Proteomes" id="UP000244940"/>
    </source>
</evidence>
<evidence type="ECO:0000259" key="1">
    <source>
        <dbReference type="PROSITE" id="PS50995"/>
    </source>
</evidence>
<accession>A0A2U2CIB9</accession>
<dbReference type="PANTHER" id="PTHR33164:SF95">
    <property type="entry name" value="TRANSCRIPTIONAL REGULATOR"/>
    <property type="match status" value="1"/>
</dbReference>